<name>B8IC23_METNO</name>
<proteinExistence type="predicted"/>
<gene>
    <name evidence="1" type="ordered locus">Mnod_6424</name>
</gene>
<dbReference type="HOGENOM" id="CLU_168929_0_0_5"/>
<dbReference type="Proteomes" id="UP000008207">
    <property type="component" value="Chromosome"/>
</dbReference>
<dbReference type="KEGG" id="mno:Mnod_6424"/>
<dbReference type="STRING" id="460265.Mnod_6424"/>
<reference evidence="1 2" key="1">
    <citation type="submission" date="2009-01" db="EMBL/GenBank/DDBJ databases">
        <title>Complete sequence of chromosome of Methylobacterium nodulans ORS 2060.</title>
        <authorList>
            <consortium name="US DOE Joint Genome Institute"/>
            <person name="Lucas S."/>
            <person name="Copeland A."/>
            <person name="Lapidus A."/>
            <person name="Glavina del Rio T."/>
            <person name="Dalin E."/>
            <person name="Tice H."/>
            <person name="Bruce D."/>
            <person name="Goodwin L."/>
            <person name="Pitluck S."/>
            <person name="Sims D."/>
            <person name="Brettin T."/>
            <person name="Detter J.C."/>
            <person name="Han C."/>
            <person name="Larimer F."/>
            <person name="Land M."/>
            <person name="Hauser L."/>
            <person name="Kyrpides N."/>
            <person name="Ivanova N."/>
            <person name="Marx C.J."/>
            <person name="Richardson P."/>
        </authorList>
    </citation>
    <scope>NUCLEOTIDE SEQUENCE [LARGE SCALE GENOMIC DNA]</scope>
    <source>
        <strain evidence="2">LMG 21967 / CNCM I-2342 / ORS 2060</strain>
    </source>
</reference>
<evidence type="ECO:0000313" key="2">
    <source>
        <dbReference type="Proteomes" id="UP000008207"/>
    </source>
</evidence>
<evidence type="ECO:0000313" key="1">
    <source>
        <dbReference type="EMBL" id="ACL61205.1"/>
    </source>
</evidence>
<sequence length="80" mass="8887">MGYHAIISTDWFPADLPFPDIALRLRCSACGSREVGVMRDTLGIYARINARTGWGMRSAGPLPAHYKVVGRDVPWPDEEV</sequence>
<protein>
    <submittedName>
        <fullName evidence="1">Uncharacterized protein</fullName>
    </submittedName>
</protein>
<organism evidence="1 2">
    <name type="scientific">Methylobacterium nodulans (strain LMG 21967 / CNCM I-2342 / ORS 2060)</name>
    <dbReference type="NCBI Taxonomy" id="460265"/>
    <lineage>
        <taxon>Bacteria</taxon>
        <taxon>Pseudomonadati</taxon>
        <taxon>Pseudomonadota</taxon>
        <taxon>Alphaproteobacteria</taxon>
        <taxon>Hyphomicrobiales</taxon>
        <taxon>Methylobacteriaceae</taxon>
        <taxon>Methylobacterium</taxon>
    </lineage>
</organism>
<accession>B8IC23</accession>
<dbReference type="AlphaFoldDB" id="B8IC23"/>
<dbReference type="EMBL" id="CP001349">
    <property type="protein sequence ID" value="ACL61205.1"/>
    <property type="molecule type" value="Genomic_DNA"/>
</dbReference>
<keyword evidence="2" id="KW-1185">Reference proteome</keyword>